<proteinExistence type="predicted"/>
<reference evidence="1 2" key="2">
    <citation type="journal article" date="2022" name="Mol. Ecol. Resour.">
        <title>The genomes of chicory, endive, great burdock and yacon provide insights into Asteraceae paleo-polyploidization history and plant inulin production.</title>
        <authorList>
            <person name="Fan W."/>
            <person name="Wang S."/>
            <person name="Wang H."/>
            <person name="Wang A."/>
            <person name="Jiang F."/>
            <person name="Liu H."/>
            <person name="Zhao H."/>
            <person name="Xu D."/>
            <person name="Zhang Y."/>
        </authorList>
    </citation>
    <scope>NUCLEOTIDE SEQUENCE [LARGE SCALE GENOMIC DNA]</scope>
    <source>
        <strain evidence="2">cv. Punajuju</strain>
        <tissue evidence="1">Leaves</tissue>
    </source>
</reference>
<sequence length="98" mass="11283">MLITNGKDRELKHWHKKGEEQHTTEPIDIKDEDDQKKVDEPAFVEPDVTTKPIFKTILKISAESEVDIPPPFPKVIASINDDIQPEYITEKMILTKCL</sequence>
<dbReference type="Proteomes" id="UP001055811">
    <property type="component" value="Linkage Group LG06"/>
</dbReference>
<comment type="caution">
    <text evidence="1">The sequence shown here is derived from an EMBL/GenBank/DDBJ whole genome shotgun (WGS) entry which is preliminary data.</text>
</comment>
<dbReference type="EMBL" id="CM042014">
    <property type="protein sequence ID" value="KAI3724078.1"/>
    <property type="molecule type" value="Genomic_DNA"/>
</dbReference>
<protein>
    <submittedName>
        <fullName evidence="1">Uncharacterized protein</fullName>
    </submittedName>
</protein>
<evidence type="ECO:0000313" key="1">
    <source>
        <dbReference type="EMBL" id="KAI3724078.1"/>
    </source>
</evidence>
<accession>A0ACB9BPW8</accession>
<name>A0ACB9BPW8_CICIN</name>
<gene>
    <name evidence="1" type="ORF">L2E82_35843</name>
</gene>
<organism evidence="1 2">
    <name type="scientific">Cichorium intybus</name>
    <name type="common">Chicory</name>
    <dbReference type="NCBI Taxonomy" id="13427"/>
    <lineage>
        <taxon>Eukaryota</taxon>
        <taxon>Viridiplantae</taxon>
        <taxon>Streptophyta</taxon>
        <taxon>Embryophyta</taxon>
        <taxon>Tracheophyta</taxon>
        <taxon>Spermatophyta</taxon>
        <taxon>Magnoliopsida</taxon>
        <taxon>eudicotyledons</taxon>
        <taxon>Gunneridae</taxon>
        <taxon>Pentapetalae</taxon>
        <taxon>asterids</taxon>
        <taxon>campanulids</taxon>
        <taxon>Asterales</taxon>
        <taxon>Asteraceae</taxon>
        <taxon>Cichorioideae</taxon>
        <taxon>Cichorieae</taxon>
        <taxon>Cichoriinae</taxon>
        <taxon>Cichorium</taxon>
    </lineage>
</organism>
<keyword evidence="2" id="KW-1185">Reference proteome</keyword>
<reference evidence="2" key="1">
    <citation type="journal article" date="2022" name="Mol. Ecol. Resour.">
        <title>The genomes of chicory, endive, great burdock and yacon provide insights into Asteraceae palaeo-polyploidization history and plant inulin production.</title>
        <authorList>
            <person name="Fan W."/>
            <person name="Wang S."/>
            <person name="Wang H."/>
            <person name="Wang A."/>
            <person name="Jiang F."/>
            <person name="Liu H."/>
            <person name="Zhao H."/>
            <person name="Xu D."/>
            <person name="Zhang Y."/>
        </authorList>
    </citation>
    <scope>NUCLEOTIDE SEQUENCE [LARGE SCALE GENOMIC DNA]</scope>
    <source>
        <strain evidence="2">cv. Punajuju</strain>
    </source>
</reference>
<evidence type="ECO:0000313" key="2">
    <source>
        <dbReference type="Proteomes" id="UP001055811"/>
    </source>
</evidence>